<feature type="chain" id="PRO_5002113692" description="Polysaccharide lyase family 14 protein" evidence="1">
    <location>
        <begin position="22"/>
        <end position="257"/>
    </location>
</feature>
<evidence type="ECO:0008006" key="4">
    <source>
        <dbReference type="Google" id="ProtNLM"/>
    </source>
</evidence>
<reference evidence="2 3" key="1">
    <citation type="submission" date="2014-11" db="EMBL/GenBank/DDBJ databases">
        <authorList>
            <person name="Wibberg Daniel"/>
        </authorList>
    </citation>
    <scope>NUCLEOTIDE SEQUENCE [LARGE SCALE GENOMIC DNA]</scope>
    <source>
        <strain evidence="2">Rhizoctonia solani AG1-IB 7/3/14</strain>
    </source>
</reference>
<organism evidence="2 3">
    <name type="scientific">Thanatephorus cucumeris (strain AG1-IB / isolate 7/3/14)</name>
    <name type="common">Lettuce bottom rot fungus</name>
    <name type="synonym">Rhizoctonia solani</name>
    <dbReference type="NCBI Taxonomy" id="1108050"/>
    <lineage>
        <taxon>Eukaryota</taxon>
        <taxon>Fungi</taxon>
        <taxon>Dikarya</taxon>
        <taxon>Basidiomycota</taxon>
        <taxon>Agaricomycotina</taxon>
        <taxon>Agaricomycetes</taxon>
        <taxon>Cantharellales</taxon>
        <taxon>Ceratobasidiaceae</taxon>
        <taxon>Rhizoctonia</taxon>
        <taxon>Rhizoctonia solani AG-1</taxon>
    </lineage>
</organism>
<keyword evidence="1" id="KW-0732">Signal</keyword>
<dbReference type="AlphaFoldDB" id="A0A0B7F7P7"/>
<dbReference type="EMBL" id="LN679100">
    <property type="protein sequence ID" value="CEL52267.1"/>
    <property type="molecule type" value="Genomic_DNA"/>
</dbReference>
<keyword evidence="3" id="KW-1185">Reference proteome</keyword>
<sequence>MVASHLSAAVLLSALISLAGAAPTETVSIDKRAQVLAAGTSPVSSNLPDYGLLFRASGYLAKGDCPASVGITTCYVARLSSKPNENLDNDIGGTDTYTQSNFVTTGALEATGAITEFTFKYFIGPALKTPSPYEMKLVQVVSKEPVADGSLTKVWLDIRNNKAGIYAFDETNPVVSIPLSSFTGKTTVHTWIFKGGNEGYVDIDIKDAATGISILKHRENRPSTRDSYRFRIGAIRSVKENPYPYLTYFGDYTAQIM</sequence>
<dbReference type="Proteomes" id="UP000059188">
    <property type="component" value="Unassembled WGS sequence"/>
</dbReference>
<gene>
    <name evidence="2" type="ORF">RSOLAG1IB_00807</name>
</gene>
<evidence type="ECO:0000313" key="3">
    <source>
        <dbReference type="Proteomes" id="UP000059188"/>
    </source>
</evidence>
<evidence type="ECO:0000313" key="2">
    <source>
        <dbReference type="EMBL" id="CEL52267.1"/>
    </source>
</evidence>
<accession>A0A0B7F7P7</accession>
<protein>
    <recommendedName>
        <fullName evidence="4">Polysaccharide lyase family 14 protein</fullName>
    </recommendedName>
</protein>
<name>A0A0B7F7P7_THACB</name>
<proteinExistence type="predicted"/>
<feature type="signal peptide" evidence="1">
    <location>
        <begin position="1"/>
        <end position="21"/>
    </location>
</feature>
<dbReference type="OrthoDB" id="2538281at2759"/>
<evidence type="ECO:0000256" key="1">
    <source>
        <dbReference type="SAM" id="SignalP"/>
    </source>
</evidence>